<feature type="compositionally biased region" description="Low complexity" evidence="1">
    <location>
        <begin position="1"/>
        <end position="12"/>
    </location>
</feature>
<feature type="compositionally biased region" description="Basic and acidic residues" evidence="1">
    <location>
        <begin position="95"/>
        <end position="112"/>
    </location>
</feature>
<name>A0ABD2S432_9SOLN</name>
<comment type="caution">
    <text evidence="2">The sequence shown here is derived from an EMBL/GenBank/DDBJ whole genome shotgun (WGS) entry which is preliminary data.</text>
</comment>
<accession>A0ABD2S432</accession>
<feature type="compositionally biased region" description="Basic residues" evidence="1">
    <location>
        <begin position="13"/>
        <end position="29"/>
    </location>
</feature>
<dbReference type="EMBL" id="JBJKTR010000017">
    <property type="protein sequence ID" value="KAL3338377.1"/>
    <property type="molecule type" value="Genomic_DNA"/>
</dbReference>
<evidence type="ECO:0000256" key="1">
    <source>
        <dbReference type="SAM" id="MobiDB-lite"/>
    </source>
</evidence>
<dbReference type="Proteomes" id="UP001627284">
    <property type="component" value="Unassembled WGS sequence"/>
</dbReference>
<feature type="region of interest" description="Disordered" evidence="1">
    <location>
        <begin position="1"/>
        <end position="112"/>
    </location>
</feature>
<feature type="compositionally biased region" description="Basic residues" evidence="1">
    <location>
        <begin position="39"/>
        <end position="77"/>
    </location>
</feature>
<protein>
    <submittedName>
        <fullName evidence="2">Uncharacterized protein</fullName>
    </submittedName>
</protein>
<evidence type="ECO:0000313" key="3">
    <source>
        <dbReference type="Proteomes" id="UP001627284"/>
    </source>
</evidence>
<sequence>MGWSKSPSPSYSRRSRSPVNRRRSSRRSRRDPSRSPYSSRRKSRSGTPHRRRSRSPATRRKRSRSPTTRRHRRRRSHSSSESLIPKSRSPSLTSTDRKSAAEKLKIEEEKKS</sequence>
<reference evidence="2 3" key="1">
    <citation type="submission" date="2024-05" db="EMBL/GenBank/DDBJ databases">
        <title>De novo assembly of an allotetraploid wild potato.</title>
        <authorList>
            <person name="Hosaka A.J."/>
        </authorList>
    </citation>
    <scope>NUCLEOTIDE SEQUENCE [LARGE SCALE GENOMIC DNA]</scope>
    <source>
        <tissue evidence="2">Young leaves</tissue>
    </source>
</reference>
<dbReference type="AlphaFoldDB" id="A0ABD2S432"/>
<proteinExistence type="predicted"/>
<gene>
    <name evidence="2" type="ORF">AABB24_030498</name>
</gene>
<organism evidence="2 3">
    <name type="scientific">Solanum stoloniferum</name>
    <dbReference type="NCBI Taxonomy" id="62892"/>
    <lineage>
        <taxon>Eukaryota</taxon>
        <taxon>Viridiplantae</taxon>
        <taxon>Streptophyta</taxon>
        <taxon>Embryophyta</taxon>
        <taxon>Tracheophyta</taxon>
        <taxon>Spermatophyta</taxon>
        <taxon>Magnoliopsida</taxon>
        <taxon>eudicotyledons</taxon>
        <taxon>Gunneridae</taxon>
        <taxon>Pentapetalae</taxon>
        <taxon>asterids</taxon>
        <taxon>lamiids</taxon>
        <taxon>Solanales</taxon>
        <taxon>Solanaceae</taxon>
        <taxon>Solanoideae</taxon>
        <taxon>Solaneae</taxon>
        <taxon>Solanum</taxon>
    </lineage>
</organism>
<evidence type="ECO:0000313" key="2">
    <source>
        <dbReference type="EMBL" id="KAL3338377.1"/>
    </source>
</evidence>
<keyword evidence="3" id="KW-1185">Reference proteome</keyword>